<dbReference type="SMART" id="SM00414">
    <property type="entry name" value="H2A"/>
    <property type="match status" value="1"/>
</dbReference>
<dbReference type="InterPro" id="IPR009072">
    <property type="entry name" value="Histone-fold"/>
</dbReference>
<evidence type="ECO:0000256" key="6">
    <source>
        <dbReference type="RuleBase" id="RU003767"/>
    </source>
</evidence>
<protein>
    <recommendedName>
        <fullName evidence="6">Histone H2A</fullName>
    </recommendedName>
</protein>
<dbReference type="PANTHER" id="PTHR23430">
    <property type="entry name" value="HISTONE H2A"/>
    <property type="match status" value="1"/>
</dbReference>
<comment type="similarity">
    <text evidence="3 6">Belongs to the histone H2A family.</text>
</comment>
<evidence type="ECO:0000313" key="10">
    <source>
        <dbReference type="Proteomes" id="UP000236319"/>
    </source>
</evidence>
<keyword evidence="4 6" id="KW-0158">Chromosome</keyword>
<dbReference type="InterPro" id="IPR007125">
    <property type="entry name" value="H2A/H2B/H3"/>
</dbReference>
<feature type="domain" description="Histone H2A C-terminal" evidence="8">
    <location>
        <begin position="91"/>
        <end position="124"/>
    </location>
</feature>
<dbReference type="GO" id="GO:0003677">
    <property type="term" value="F:DNA binding"/>
    <property type="evidence" value="ECO:0007669"/>
    <property type="project" value="UniProtKB-KW"/>
</dbReference>
<dbReference type="Proteomes" id="UP000236319">
    <property type="component" value="Unassembled WGS sequence"/>
</dbReference>
<dbReference type="GO" id="GO:0005634">
    <property type="term" value="C:nucleus"/>
    <property type="evidence" value="ECO:0007669"/>
    <property type="project" value="UniProtKB-SubCell"/>
</dbReference>
<dbReference type="GeneID" id="39875035"/>
<dbReference type="InterPro" id="IPR032454">
    <property type="entry name" value="Histone_H2A_C"/>
</dbReference>
<sequence length="135" mass="14642">MTVSTQGRKSASKRMSRASKAGLIFSVGRISRQLKRGRYAGRIGTGAPVYLAAVLEYLCAEILELAGNAARDRKRSRITPREILLAIRGDEELSAFLGGVTLSQGGVTPNIHAVLLRNTKSKKEDNPEFTQSQAL</sequence>
<evidence type="ECO:0000256" key="4">
    <source>
        <dbReference type="ARBA" id="ARBA00022454"/>
    </source>
</evidence>
<evidence type="ECO:0000256" key="3">
    <source>
        <dbReference type="ARBA" id="ARBA00010691"/>
    </source>
</evidence>
<dbReference type="PRINTS" id="PR00620">
    <property type="entry name" value="HISTONEH2A"/>
</dbReference>
<dbReference type="Pfam" id="PF16211">
    <property type="entry name" value="Histone_H2A_C"/>
    <property type="match status" value="1"/>
</dbReference>
<keyword evidence="6" id="KW-0544">Nucleosome core</keyword>
<dbReference type="SUPFAM" id="SSF47113">
    <property type="entry name" value="Histone-fold"/>
    <property type="match status" value="1"/>
</dbReference>
<evidence type="ECO:0000313" key="9">
    <source>
        <dbReference type="EMBL" id="GBE61265.1"/>
    </source>
</evidence>
<dbReference type="OrthoDB" id="7754517at2759"/>
<comment type="caution">
    <text evidence="9">The sequence shown here is derived from an EMBL/GenBank/DDBJ whole genome shotgun (WGS) entry which is preliminary data.</text>
</comment>
<dbReference type="Pfam" id="PF00125">
    <property type="entry name" value="Histone"/>
    <property type="match status" value="1"/>
</dbReference>
<evidence type="ECO:0000256" key="1">
    <source>
        <dbReference type="ARBA" id="ARBA00004123"/>
    </source>
</evidence>
<dbReference type="AlphaFoldDB" id="A0A2H6KE49"/>
<evidence type="ECO:0000256" key="5">
    <source>
        <dbReference type="ARBA" id="ARBA00023242"/>
    </source>
</evidence>
<name>A0A2H6KE49_9APIC</name>
<keyword evidence="10" id="KW-1185">Reference proteome</keyword>
<keyword evidence="6" id="KW-0238">DNA-binding</keyword>
<evidence type="ECO:0000256" key="2">
    <source>
        <dbReference type="ARBA" id="ARBA00004286"/>
    </source>
</evidence>
<gene>
    <name evidence="9" type="ORF">BOVATA_027580</name>
</gene>
<proteinExistence type="inferred from homology"/>
<organism evidence="9 10">
    <name type="scientific">Babesia ovata</name>
    <dbReference type="NCBI Taxonomy" id="189622"/>
    <lineage>
        <taxon>Eukaryota</taxon>
        <taxon>Sar</taxon>
        <taxon>Alveolata</taxon>
        <taxon>Apicomplexa</taxon>
        <taxon>Aconoidasida</taxon>
        <taxon>Piroplasmida</taxon>
        <taxon>Babesiidae</taxon>
        <taxon>Babesia</taxon>
    </lineage>
</organism>
<dbReference type="GO" id="GO:0046982">
    <property type="term" value="F:protein heterodimerization activity"/>
    <property type="evidence" value="ECO:0007669"/>
    <property type="project" value="InterPro"/>
</dbReference>
<accession>A0A2H6KE49</accession>
<comment type="subcellular location">
    <subcellularLocation>
        <location evidence="2">Chromosome</location>
    </subcellularLocation>
    <subcellularLocation>
        <location evidence="1 6">Nucleus</location>
    </subcellularLocation>
</comment>
<dbReference type="InterPro" id="IPR002119">
    <property type="entry name" value="Histone_H2A"/>
</dbReference>
<comment type="subunit">
    <text evidence="6">The nucleosome is a histone octamer containing two molecules each of H2A, H2B, H3 and H4 assembled in one H3-H4 heterotetramer and two H2A-H2B heterodimers. The octamer wraps approximately 147 bp of DNA.</text>
</comment>
<dbReference type="Gene3D" id="1.10.20.10">
    <property type="entry name" value="Histone, subunit A"/>
    <property type="match status" value="1"/>
</dbReference>
<dbReference type="CDD" id="cd00074">
    <property type="entry name" value="HFD_H2A"/>
    <property type="match status" value="1"/>
</dbReference>
<evidence type="ECO:0000259" key="8">
    <source>
        <dbReference type="Pfam" id="PF16211"/>
    </source>
</evidence>
<evidence type="ECO:0000259" key="7">
    <source>
        <dbReference type="Pfam" id="PF00125"/>
    </source>
</evidence>
<dbReference type="GO" id="GO:0000786">
    <property type="term" value="C:nucleosome"/>
    <property type="evidence" value="ECO:0007669"/>
    <property type="project" value="UniProtKB-KW"/>
</dbReference>
<dbReference type="VEuPathDB" id="PiroplasmaDB:BOVATA_027580"/>
<feature type="domain" description="Core Histone H2A/H2B/H3" evidence="7">
    <location>
        <begin position="5"/>
        <end position="89"/>
    </location>
</feature>
<keyword evidence="5 6" id="KW-0539">Nucleus</keyword>
<dbReference type="GO" id="GO:0030527">
    <property type="term" value="F:structural constituent of chromatin"/>
    <property type="evidence" value="ECO:0007669"/>
    <property type="project" value="InterPro"/>
</dbReference>
<dbReference type="RefSeq" id="XP_028867508.1">
    <property type="nucleotide sequence ID" value="XM_029011675.1"/>
</dbReference>
<reference evidence="9 10" key="1">
    <citation type="journal article" date="2017" name="BMC Genomics">
        <title>Whole-genome assembly of Babesia ovata and comparative genomics between closely related pathogens.</title>
        <authorList>
            <person name="Yamagishi J."/>
            <person name="Asada M."/>
            <person name="Hakimi H."/>
            <person name="Tanaka T.Q."/>
            <person name="Sugimoto C."/>
            <person name="Kawazu S."/>
        </authorList>
    </citation>
    <scope>NUCLEOTIDE SEQUENCE [LARGE SCALE GENOMIC DNA]</scope>
    <source>
        <strain evidence="9 10">Miyake</strain>
    </source>
</reference>
<dbReference type="FunFam" id="1.10.20.10:FF:000103">
    <property type="entry name" value="Histone H2A type 1"/>
    <property type="match status" value="1"/>
</dbReference>
<dbReference type="EMBL" id="BDSA01000003">
    <property type="protein sequence ID" value="GBE61265.1"/>
    <property type="molecule type" value="Genomic_DNA"/>
</dbReference>